<proteinExistence type="predicted"/>
<accession>A0AAJ5X2H6</accession>
<dbReference type="Gene3D" id="3.40.50.10490">
    <property type="entry name" value="Glucose-6-phosphate isomerase like protein, domain 1"/>
    <property type="match status" value="1"/>
</dbReference>
<dbReference type="AlphaFoldDB" id="A0AAJ5X2H6"/>
<dbReference type="InterPro" id="IPR035461">
    <property type="entry name" value="GmhA/DiaA"/>
</dbReference>
<dbReference type="PANTHER" id="PTHR30390:SF8">
    <property type="entry name" value="SUGAR ISOMERASE (SIS)"/>
    <property type="match status" value="1"/>
</dbReference>
<name>A0AAJ5X2H6_9CAUL</name>
<sequence length="208" mass="21827">MLLFPDRPFETAGGFADAYFDQLSLAWMSVDRGAIQSASKMLAAAVAADVSIFSCGNGGSAAISNHLLCDCLKGVQAGTALRPRVHSLSNGVELITAIVNDIGPEEMFALPLRSLGRAEDVLIAISSSGASRNVVRAIQTAADIGMKTIAMTGFDGGEAAKLANVSLHVDAANYGIVEDVHQSLMHILAQNLRQSHLADRGQFGAVRF</sequence>
<reference evidence="2" key="1">
    <citation type="submission" date="2023-03" db="EMBL/GenBank/DDBJ databases">
        <title>Andean soil-derived lignocellulolytic bacterial consortium as a source of novel taxa and putative plastic-active enzymes.</title>
        <authorList>
            <person name="Diaz-Garcia L."/>
            <person name="Chuvochina M."/>
            <person name="Feuerriegel G."/>
            <person name="Bunk B."/>
            <person name="Sproer C."/>
            <person name="Streit W.R."/>
            <person name="Rodriguez L.M."/>
            <person name="Overmann J."/>
            <person name="Jimenez D.J."/>
        </authorList>
    </citation>
    <scope>NUCLEOTIDE SEQUENCE</scope>
    <source>
        <strain evidence="2">MAG 833</strain>
    </source>
</reference>
<evidence type="ECO:0000313" key="3">
    <source>
        <dbReference type="Proteomes" id="UP001213664"/>
    </source>
</evidence>
<dbReference type="PROSITE" id="PS51464">
    <property type="entry name" value="SIS"/>
    <property type="match status" value="1"/>
</dbReference>
<dbReference type="Pfam" id="PF13580">
    <property type="entry name" value="SIS_2"/>
    <property type="match status" value="1"/>
</dbReference>
<feature type="domain" description="SIS" evidence="1">
    <location>
        <begin position="42"/>
        <end position="203"/>
    </location>
</feature>
<dbReference type="GO" id="GO:1901135">
    <property type="term" value="P:carbohydrate derivative metabolic process"/>
    <property type="evidence" value="ECO:0007669"/>
    <property type="project" value="InterPro"/>
</dbReference>
<evidence type="ECO:0000259" key="1">
    <source>
        <dbReference type="PROSITE" id="PS51464"/>
    </source>
</evidence>
<organism evidence="2 3">
    <name type="scientific">Candidatus Brevundimonas colombiensis</name>
    <dbReference type="NCBI Taxonomy" id="3121376"/>
    <lineage>
        <taxon>Bacteria</taxon>
        <taxon>Pseudomonadati</taxon>
        <taxon>Pseudomonadota</taxon>
        <taxon>Alphaproteobacteria</taxon>
        <taxon>Caulobacterales</taxon>
        <taxon>Caulobacteraceae</taxon>
        <taxon>Brevundimonas</taxon>
    </lineage>
</organism>
<dbReference type="InterPro" id="IPR001347">
    <property type="entry name" value="SIS_dom"/>
</dbReference>
<dbReference type="InterPro" id="IPR046348">
    <property type="entry name" value="SIS_dom_sf"/>
</dbReference>
<dbReference type="SUPFAM" id="SSF53697">
    <property type="entry name" value="SIS domain"/>
    <property type="match status" value="1"/>
</dbReference>
<evidence type="ECO:0000313" key="2">
    <source>
        <dbReference type="EMBL" id="WEK40932.1"/>
    </source>
</evidence>
<dbReference type="InterPro" id="IPR050099">
    <property type="entry name" value="SIS_GmhA/DiaA_subfam"/>
</dbReference>
<protein>
    <submittedName>
        <fullName evidence="2">SIS domain-containing protein</fullName>
    </submittedName>
</protein>
<dbReference type="EMBL" id="CP119326">
    <property type="protein sequence ID" value="WEK40932.1"/>
    <property type="molecule type" value="Genomic_DNA"/>
</dbReference>
<dbReference type="PANTHER" id="PTHR30390">
    <property type="entry name" value="SEDOHEPTULOSE 7-PHOSPHATE ISOMERASE / DNAA INITIATOR-ASSOCIATING FACTOR FOR REPLICATION INITIATION"/>
    <property type="match status" value="1"/>
</dbReference>
<dbReference type="GO" id="GO:0097367">
    <property type="term" value="F:carbohydrate derivative binding"/>
    <property type="evidence" value="ECO:0007669"/>
    <property type="project" value="InterPro"/>
</dbReference>
<dbReference type="CDD" id="cd05006">
    <property type="entry name" value="SIS_GmhA"/>
    <property type="match status" value="1"/>
</dbReference>
<dbReference type="Proteomes" id="UP001213664">
    <property type="component" value="Chromosome"/>
</dbReference>
<gene>
    <name evidence="2" type="ORF">P0Y50_04805</name>
</gene>